<feature type="binding site" evidence="9">
    <location>
        <begin position="30"/>
        <end position="37"/>
    </location>
    <ligand>
        <name>ATP</name>
        <dbReference type="ChEBI" id="CHEBI:30616"/>
    </ligand>
</feature>
<sequence>MRLRRLRIERLRLIDSAELDFGPGLHWLVGPNGSGKSSALEAVSLLASGRSFRGGSPDGCIQRGAESLTVFAEVERPGSGPGRVGLTRVLRGGFEARVDGQRADVLSELFQAFPAVVFPADTGELISGPGELRRRFLDWGLFHVEQDFYPAWRRYARALRQRNLLLRQRGSASVEQAWLEELAREGELIHGYRERYLSSLDARLSEVASWLLPGLGRPRLRHRPGWPADRGSFHEALLRQQDTDRRMGFTGIGPHRAGWSLGFESLPQRELFSRGQAKLASLLMLLVQVADFSAQRGEPPVLGLDDALAELDPDNQARLVHYLRQHQVQALLATADHSVLERHVDEASDVFHVEQGRLHRQL</sequence>
<reference evidence="11" key="1">
    <citation type="submission" date="2022-04" db="EMBL/GenBank/DDBJ databases">
        <title>Lysobacter sp. CAU 1642 isolated from sea sand.</title>
        <authorList>
            <person name="Kim W."/>
        </authorList>
    </citation>
    <scope>NUCLEOTIDE SEQUENCE</scope>
    <source>
        <strain evidence="11">CAU 1642</strain>
    </source>
</reference>
<evidence type="ECO:0000256" key="5">
    <source>
        <dbReference type="ARBA" id="ARBA00022705"/>
    </source>
</evidence>
<dbReference type="InterPro" id="IPR003395">
    <property type="entry name" value="RecF/RecN/SMC_N"/>
</dbReference>
<keyword evidence="9" id="KW-0234">DNA repair</keyword>
<evidence type="ECO:0000256" key="8">
    <source>
        <dbReference type="ARBA" id="ARBA00023125"/>
    </source>
</evidence>
<dbReference type="InterPro" id="IPR027417">
    <property type="entry name" value="P-loop_NTPase"/>
</dbReference>
<evidence type="ECO:0000256" key="4">
    <source>
        <dbReference type="ARBA" id="ARBA00022490"/>
    </source>
</evidence>
<feature type="domain" description="RecF/RecN/SMC N-terminal" evidence="10">
    <location>
        <begin position="3"/>
        <end position="357"/>
    </location>
</feature>
<evidence type="ECO:0000313" key="12">
    <source>
        <dbReference type="Proteomes" id="UP001431449"/>
    </source>
</evidence>
<dbReference type="HAMAP" id="MF_00365">
    <property type="entry name" value="RecF"/>
    <property type="match status" value="1"/>
</dbReference>
<dbReference type="PANTHER" id="PTHR32182:SF0">
    <property type="entry name" value="DNA REPLICATION AND REPAIR PROTEIN RECF"/>
    <property type="match status" value="1"/>
</dbReference>
<evidence type="ECO:0000313" key="11">
    <source>
        <dbReference type="EMBL" id="MCK7592450.1"/>
    </source>
</evidence>
<comment type="subcellular location">
    <subcellularLocation>
        <location evidence="1 9">Cytoplasm</location>
    </subcellularLocation>
</comment>
<evidence type="ECO:0000256" key="6">
    <source>
        <dbReference type="ARBA" id="ARBA00022741"/>
    </source>
</evidence>
<keyword evidence="6 9" id="KW-0547">Nucleotide-binding</keyword>
<keyword evidence="12" id="KW-1185">Reference proteome</keyword>
<evidence type="ECO:0000256" key="7">
    <source>
        <dbReference type="ARBA" id="ARBA00022840"/>
    </source>
</evidence>
<evidence type="ECO:0000256" key="2">
    <source>
        <dbReference type="ARBA" id="ARBA00008016"/>
    </source>
</evidence>
<name>A0ABT0GD43_9GAMM</name>
<dbReference type="InterPro" id="IPR001238">
    <property type="entry name" value="DNA-binding_RecF"/>
</dbReference>
<comment type="caution">
    <text evidence="11">The sequence shown here is derived from an EMBL/GenBank/DDBJ whole genome shotgun (WGS) entry which is preliminary data.</text>
</comment>
<keyword evidence="5 9" id="KW-0235">DNA replication</keyword>
<comment type="function">
    <text evidence="9">The RecF protein is involved in DNA metabolism; it is required for DNA replication and normal SOS inducibility. RecF binds preferentially to single-stranded, linear DNA. It also seems to bind ATP.</text>
</comment>
<dbReference type="SUPFAM" id="SSF52540">
    <property type="entry name" value="P-loop containing nucleoside triphosphate hydrolases"/>
    <property type="match status" value="1"/>
</dbReference>
<dbReference type="PROSITE" id="PS00617">
    <property type="entry name" value="RECF_1"/>
    <property type="match status" value="1"/>
</dbReference>
<dbReference type="Proteomes" id="UP001431449">
    <property type="component" value="Unassembled WGS sequence"/>
</dbReference>
<dbReference type="EMBL" id="JALNMH010000001">
    <property type="protein sequence ID" value="MCK7592450.1"/>
    <property type="molecule type" value="Genomic_DNA"/>
</dbReference>
<proteinExistence type="inferred from homology"/>
<dbReference type="InterPro" id="IPR018078">
    <property type="entry name" value="DNA-binding_RecF_CS"/>
</dbReference>
<organism evidence="11 12">
    <name type="scientific">Pseudomarimonas salicorniae</name>
    <dbReference type="NCBI Taxonomy" id="2933270"/>
    <lineage>
        <taxon>Bacteria</taxon>
        <taxon>Pseudomonadati</taxon>
        <taxon>Pseudomonadota</taxon>
        <taxon>Gammaproteobacteria</taxon>
        <taxon>Lysobacterales</taxon>
        <taxon>Lysobacteraceae</taxon>
        <taxon>Pseudomarimonas</taxon>
    </lineage>
</organism>
<keyword evidence="8 9" id="KW-0238">DNA-binding</keyword>
<accession>A0ABT0GD43</accession>
<dbReference type="Gene3D" id="1.20.1050.90">
    <property type="entry name" value="RecF/RecN/SMC, N-terminal domain"/>
    <property type="match status" value="1"/>
</dbReference>
<evidence type="ECO:0000256" key="9">
    <source>
        <dbReference type="HAMAP-Rule" id="MF_00365"/>
    </source>
</evidence>
<protein>
    <recommendedName>
        <fullName evidence="3 9">DNA replication and repair protein RecF</fullName>
    </recommendedName>
</protein>
<evidence type="ECO:0000256" key="1">
    <source>
        <dbReference type="ARBA" id="ARBA00004496"/>
    </source>
</evidence>
<evidence type="ECO:0000256" key="3">
    <source>
        <dbReference type="ARBA" id="ARBA00020170"/>
    </source>
</evidence>
<dbReference type="RefSeq" id="WP_248204626.1">
    <property type="nucleotide sequence ID" value="NZ_JALNMH010000001.1"/>
</dbReference>
<keyword evidence="7 9" id="KW-0067">ATP-binding</keyword>
<keyword evidence="4 9" id="KW-0963">Cytoplasm</keyword>
<evidence type="ECO:0000259" key="10">
    <source>
        <dbReference type="Pfam" id="PF02463"/>
    </source>
</evidence>
<dbReference type="InterPro" id="IPR042174">
    <property type="entry name" value="RecF_2"/>
</dbReference>
<dbReference type="NCBIfam" id="TIGR00611">
    <property type="entry name" value="recf"/>
    <property type="match status" value="1"/>
</dbReference>
<gene>
    <name evidence="9 11" type="primary">recF</name>
    <name evidence="11" type="ORF">M0G41_02060</name>
</gene>
<comment type="similarity">
    <text evidence="2 9">Belongs to the RecF family.</text>
</comment>
<dbReference type="Pfam" id="PF02463">
    <property type="entry name" value="SMC_N"/>
    <property type="match status" value="1"/>
</dbReference>
<keyword evidence="9" id="KW-0227">DNA damage</keyword>
<keyword evidence="9" id="KW-0742">SOS response</keyword>
<dbReference type="Gene3D" id="3.40.50.300">
    <property type="entry name" value="P-loop containing nucleotide triphosphate hydrolases"/>
    <property type="match status" value="1"/>
</dbReference>
<dbReference type="PANTHER" id="PTHR32182">
    <property type="entry name" value="DNA REPLICATION AND REPAIR PROTEIN RECF"/>
    <property type="match status" value="1"/>
</dbReference>